<name>A0A5N6LZJ5_9ASTR</name>
<dbReference type="Proteomes" id="UP000326396">
    <property type="component" value="Linkage Group LG7"/>
</dbReference>
<dbReference type="AlphaFoldDB" id="A0A5N6LZJ5"/>
<evidence type="ECO:0000313" key="2">
    <source>
        <dbReference type="EMBL" id="KAD3066971.1"/>
    </source>
</evidence>
<sequence length="174" mass="19608">MNSQLTSDLRECTEANKKLISKEKAFDKKIIDLSKENEDLKIKVLQNNYAVSVHLDSVQKLKVELAEAKAEAELNKAKLENYQNSAYVIDYFAALQNSRDSSGIGFHAVPPPSSFVSRPQLEPDLEVDPISLKKSGFDHESDVVDNDAPIIEDITDLEYPDDILRMIGHQKNNY</sequence>
<reference evidence="2 3" key="1">
    <citation type="submission" date="2019-05" db="EMBL/GenBank/DDBJ databases">
        <title>Mikania micrantha, genome provides insights into the molecular mechanism of rapid growth.</title>
        <authorList>
            <person name="Liu B."/>
        </authorList>
    </citation>
    <scope>NUCLEOTIDE SEQUENCE [LARGE SCALE GENOMIC DNA]</scope>
    <source>
        <strain evidence="2">NLD-2019</strain>
        <tissue evidence="2">Leaf</tissue>
    </source>
</reference>
<evidence type="ECO:0000256" key="1">
    <source>
        <dbReference type="SAM" id="Coils"/>
    </source>
</evidence>
<accession>A0A5N6LZJ5</accession>
<organism evidence="2 3">
    <name type="scientific">Mikania micrantha</name>
    <name type="common">bitter vine</name>
    <dbReference type="NCBI Taxonomy" id="192012"/>
    <lineage>
        <taxon>Eukaryota</taxon>
        <taxon>Viridiplantae</taxon>
        <taxon>Streptophyta</taxon>
        <taxon>Embryophyta</taxon>
        <taxon>Tracheophyta</taxon>
        <taxon>Spermatophyta</taxon>
        <taxon>Magnoliopsida</taxon>
        <taxon>eudicotyledons</taxon>
        <taxon>Gunneridae</taxon>
        <taxon>Pentapetalae</taxon>
        <taxon>asterids</taxon>
        <taxon>campanulids</taxon>
        <taxon>Asterales</taxon>
        <taxon>Asteraceae</taxon>
        <taxon>Asteroideae</taxon>
        <taxon>Heliantheae alliance</taxon>
        <taxon>Eupatorieae</taxon>
        <taxon>Mikania</taxon>
    </lineage>
</organism>
<keyword evidence="3" id="KW-1185">Reference proteome</keyword>
<comment type="caution">
    <text evidence="2">The sequence shown here is derived from an EMBL/GenBank/DDBJ whole genome shotgun (WGS) entry which is preliminary data.</text>
</comment>
<dbReference type="EMBL" id="SZYD01000017">
    <property type="protein sequence ID" value="KAD3066971.1"/>
    <property type="molecule type" value="Genomic_DNA"/>
</dbReference>
<keyword evidence="1" id="KW-0175">Coiled coil</keyword>
<evidence type="ECO:0000313" key="3">
    <source>
        <dbReference type="Proteomes" id="UP000326396"/>
    </source>
</evidence>
<feature type="coiled-coil region" evidence="1">
    <location>
        <begin position="55"/>
        <end position="85"/>
    </location>
</feature>
<protein>
    <submittedName>
        <fullName evidence="2">Uncharacterized protein</fullName>
    </submittedName>
</protein>
<proteinExistence type="predicted"/>
<gene>
    <name evidence="2" type="ORF">E3N88_34851</name>
</gene>